<name>A0A6I4TSP0_9SPHN</name>
<dbReference type="Gene3D" id="2.60.120.380">
    <property type="match status" value="1"/>
</dbReference>
<proteinExistence type="predicted"/>
<gene>
    <name evidence="2" type="ORF">GRI97_09205</name>
</gene>
<protein>
    <recommendedName>
        <fullName evidence="4">Peptidase C-terminal archaeal/bacterial domain-containing protein</fullName>
    </recommendedName>
</protein>
<feature type="chain" id="PRO_5026224765" description="Peptidase C-terminal archaeal/bacterial domain-containing protein" evidence="1">
    <location>
        <begin position="26"/>
        <end position="396"/>
    </location>
</feature>
<evidence type="ECO:0000313" key="2">
    <source>
        <dbReference type="EMBL" id="MXO99165.1"/>
    </source>
</evidence>
<sequence length="396" mass="42252">MGRFRSLSAAATIAMLSVISVSAGAQNVRDLDGQDGDVRVYQGEVKNAPTKYQVTVPANSALEIVAAATTQSQLDPYLKVRNVADGETLSEDDDSAGNLGARVYVFAENEMRVEIEVSAAEAADDNRKVGKFELSVRPTDWRPTPPRTITFGSRSEGRLINGESHVFHIQGQKDQRLVATLRAADGSALDSMLELRRGNATSGETLAEDDDSAGGTNGLDARIRRVLPANGTYTLVARGLGTTSGAYTLEIGDGAQRAAVPAVRELSLGVRATGQFGADEAISDDDGDEQDREIIYRLSADAKRTLRSNPGTLIIRMNTASSDSEIDPMLDLALETPLGRSIVASDDDSGGNLNAELSVDLSALRSEPDWLDRVRIVARTLNAVDGDFTIEAVRGQ</sequence>
<accession>A0A6I4TSP0</accession>
<evidence type="ECO:0000256" key="1">
    <source>
        <dbReference type="SAM" id="SignalP"/>
    </source>
</evidence>
<dbReference type="AlphaFoldDB" id="A0A6I4TSP0"/>
<dbReference type="OrthoDB" id="733404at2"/>
<evidence type="ECO:0008006" key="4">
    <source>
        <dbReference type="Google" id="ProtNLM"/>
    </source>
</evidence>
<feature type="signal peptide" evidence="1">
    <location>
        <begin position="1"/>
        <end position="25"/>
    </location>
</feature>
<organism evidence="2 3">
    <name type="scientific">Croceibacterium xixiisoli</name>
    <dbReference type="NCBI Taxonomy" id="1476466"/>
    <lineage>
        <taxon>Bacteria</taxon>
        <taxon>Pseudomonadati</taxon>
        <taxon>Pseudomonadota</taxon>
        <taxon>Alphaproteobacteria</taxon>
        <taxon>Sphingomonadales</taxon>
        <taxon>Erythrobacteraceae</taxon>
        <taxon>Croceibacterium</taxon>
    </lineage>
</organism>
<evidence type="ECO:0000313" key="3">
    <source>
        <dbReference type="Proteomes" id="UP000469430"/>
    </source>
</evidence>
<comment type="caution">
    <text evidence="2">The sequence shown here is derived from an EMBL/GenBank/DDBJ whole genome shotgun (WGS) entry which is preliminary data.</text>
</comment>
<dbReference type="EMBL" id="WTYJ01000002">
    <property type="protein sequence ID" value="MXO99165.1"/>
    <property type="molecule type" value="Genomic_DNA"/>
</dbReference>
<dbReference type="Proteomes" id="UP000469430">
    <property type="component" value="Unassembled WGS sequence"/>
</dbReference>
<keyword evidence="3" id="KW-1185">Reference proteome</keyword>
<dbReference type="RefSeq" id="WP_161390913.1">
    <property type="nucleotide sequence ID" value="NZ_JBHSCP010000001.1"/>
</dbReference>
<reference evidence="2 3" key="1">
    <citation type="submission" date="2019-12" db="EMBL/GenBank/DDBJ databases">
        <title>Genomic-based taxomic classification of the family Erythrobacteraceae.</title>
        <authorList>
            <person name="Xu L."/>
        </authorList>
    </citation>
    <scope>NUCLEOTIDE SEQUENCE [LARGE SCALE GENOMIC DNA]</scope>
    <source>
        <strain evidence="2 3">S36</strain>
    </source>
</reference>
<keyword evidence="1" id="KW-0732">Signal</keyword>